<proteinExistence type="predicted"/>
<feature type="compositionally biased region" description="Basic and acidic residues" evidence="1">
    <location>
        <begin position="22"/>
        <end position="33"/>
    </location>
</feature>
<gene>
    <name evidence="2" type="ORF">D623_10009610</name>
</gene>
<evidence type="ECO:0000313" key="2">
    <source>
        <dbReference type="EMBL" id="EPQ10811.1"/>
    </source>
</evidence>
<protein>
    <submittedName>
        <fullName evidence="2">Uncharacterized protein</fullName>
    </submittedName>
</protein>
<dbReference type="EMBL" id="KE163085">
    <property type="protein sequence ID" value="EPQ10811.1"/>
    <property type="molecule type" value="Genomic_DNA"/>
</dbReference>
<reference evidence="2 3" key="1">
    <citation type="journal article" date="2013" name="Nat. Commun.">
        <title>Genome analysis reveals insights into physiology and longevity of the Brandt's bat Myotis brandtii.</title>
        <authorList>
            <person name="Seim I."/>
            <person name="Fang X."/>
            <person name="Xiong Z."/>
            <person name="Lobanov A.V."/>
            <person name="Huang Z."/>
            <person name="Ma S."/>
            <person name="Feng Y."/>
            <person name="Turanov A.A."/>
            <person name="Zhu Y."/>
            <person name="Lenz T.L."/>
            <person name="Gerashchenko M.V."/>
            <person name="Fan D."/>
            <person name="Hee Yim S."/>
            <person name="Yao X."/>
            <person name="Jordan D."/>
            <person name="Xiong Y."/>
            <person name="Ma Y."/>
            <person name="Lyapunov A.N."/>
            <person name="Chen G."/>
            <person name="Kulakova O.I."/>
            <person name="Sun Y."/>
            <person name="Lee S.G."/>
            <person name="Bronson R.T."/>
            <person name="Moskalev A.A."/>
            <person name="Sunyaev S.R."/>
            <person name="Zhang G."/>
            <person name="Krogh A."/>
            <person name="Wang J."/>
            <person name="Gladyshev V.N."/>
        </authorList>
    </citation>
    <scope>NUCLEOTIDE SEQUENCE [LARGE SCALE GENOMIC DNA]</scope>
</reference>
<evidence type="ECO:0000256" key="1">
    <source>
        <dbReference type="SAM" id="MobiDB-lite"/>
    </source>
</evidence>
<accession>S7N1J4</accession>
<name>S7N1J4_MYOBR</name>
<dbReference type="AlphaFoldDB" id="S7N1J4"/>
<dbReference type="Proteomes" id="UP000052978">
    <property type="component" value="Unassembled WGS sequence"/>
</dbReference>
<organism evidence="2 3">
    <name type="scientific">Myotis brandtii</name>
    <name type="common">Brandt's bat</name>
    <dbReference type="NCBI Taxonomy" id="109478"/>
    <lineage>
        <taxon>Eukaryota</taxon>
        <taxon>Metazoa</taxon>
        <taxon>Chordata</taxon>
        <taxon>Craniata</taxon>
        <taxon>Vertebrata</taxon>
        <taxon>Euteleostomi</taxon>
        <taxon>Mammalia</taxon>
        <taxon>Eutheria</taxon>
        <taxon>Laurasiatheria</taxon>
        <taxon>Chiroptera</taxon>
        <taxon>Yangochiroptera</taxon>
        <taxon>Vespertilionidae</taxon>
        <taxon>Myotis</taxon>
    </lineage>
</organism>
<keyword evidence="3" id="KW-1185">Reference proteome</keyword>
<evidence type="ECO:0000313" key="3">
    <source>
        <dbReference type="Proteomes" id="UP000052978"/>
    </source>
</evidence>
<feature type="region of interest" description="Disordered" evidence="1">
    <location>
        <begin position="1"/>
        <end position="48"/>
    </location>
</feature>
<feature type="compositionally biased region" description="Basic and acidic residues" evidence="1">
    <location>
        <begin position="75"/>
        <end position="93"/>
    </location>
</feature>
<sequence length="93" mass="10378">MSAQSSNKRPSEAVAVTPGNDPEWRLRGGDETNGRNASHSPDQKSPKQLCRKLPHILVIFILFVAQNSENQNRLKPLERVEGGARHGPRDRNL</sequence>
<feature type="region of interest" description="Disordered" evidence="1">
    <location>
        <begin position="71"/>
        <end position="93"/>
    </location>
</feature>